<evidence type="ECO:0000259" key="6">
    <source>
        <dbReference type="Pfam" id="PF03151"/>
    </source>
</evidence>
<evidence type="ECO:0000313" key="7">
    <source>
        <dbReference type="EMBL" id="CAD7442412.1"/>
    </source>
</evidence>
<gene>
    <name evidence="7" type="ORF">TBIB3V08_LOCUS4843</name>
</gene>
<evidence type="ECO:0000256" key="2">
    <source>
        <dbReference type="ARBA" id="ARBA00022692"/>
    </source>
</evidence>
<dbReference type="InterPro" id="IPR004853">
    <property type="entry name" value="Sugar_P_trans_dom"/>
</dbReference>
<dbReference type="EMBL" id="OD565709">
    <property type="protein sequence ID" value="CAD7442412.1"/>
    <property type="molecule type" value="Genomic_DNA"/>
</dbReference>
<dbReference type="AlphaFoldDB" id="A0A7R9EWH1"/>
<evidence type="ECO:0000256" key="3">
    <source>
        <dbReference type="ARBA" id="ARBA00022989"/>
    </source>
</evidence>
<comment type="subcellular location">
    <subcellularLocation>
        <location evidence="1">Membrane</location>
        <topology evidence="1">Multi-pass membrane protein</topology>
    </subcellularLocation>
</comment>
<feature type="domain" description="Sugar phosphate transporter" evidence="6">
    <location>
        <begin position="56"/>
        <end position="182"/>
    </location>
</feature>
<keyword evidence="3 5" id="KW-1133">Transmembrane helix</keyword>
<feature type="transmembrane region" description="Helical" evidence="5">
    <location>
        <begin position="137"/>
        <end position="161"/>
    </location>
</feature>
<dbReference type="SUPFAM" id="SSF103481">
    <property type="entry name" value="Multidrug resistance efflux transporter EmrE"/>
    <property type="match status" value="1"/>
</dbReference>
<name>A0A7R9EWH1_9NEOP</name>
<organism evidence="7">
    <name type="scientific">Timema bartmani</name>
    <dbReference type="NCBI Taxonomy" id="61472"/>
    <lineage>
        <taxon>Eukaryota</taxon>
        <taxon>Metazoa</taxon>
        <taxon>Ecdysozoa</taxon>
        <taxon>Arthropoda</taxon>
        <taxon>Hexapoda</taxon>
        <taxon>Insecta</taxon>
        <taxon>Pterygota</taxon>
        <taxon>Neoptera</taxon>
        <taxon>Polyneoptera</taxon>
        <taxon>Phasmatodea</taxon>
        <taxon>Timematodea</taxon>
        <taxon>Timematoidea</taxon>
        <taxon>Timematidae</taxon>
        <taxon>Timema</taxon>
    </lineage>
</organism>
<keyword evidence="4 5" id="KW-0472">Membrane</keyword>
<protein>
    <recommendedName>
        <fullName evidence="6">Sugar phosphate transporter domain-containing protein</fullName>
    </recommendedName>
</protein>
<dbReference type="PANTHER" id="PTHR11132">
    <property type="entry name" value="SOLUTE CARRIER FAMILY 35"/>
    <property type="match status" value="1"/>
</dbReference>
<evidence type="ECO:0000256" key="1">
    <source>
        <dbReference type="ARBA" id="ARBA00004141"/>
    </source>
</evidence>
<evidence type="ECO:0000256" key="4">
    <source>
        <dbReference type="ARBA" id="ARBA00023136"/>
    </source>
</evidence>
<dbReference type="GO" id="GO:0016020">
    <property type="term" value="C:membrane"/>
    <property type="evidence" value="ECO:0007669"/>
    <property type="project" value="UniProtKB-SubCell"/>
</dbReference>
<reference evidence="7" key="1">
    <citation type="submission" date="2020-11" db="EMBL/GenBank/DDBJ databases">
        <authorList>
            <person name="Tran Van P."/>
        </authorList>
    </citation>
    <scope>NUCLEOTIDE SEQUENCE</scope>
</reference>
<evidence type="ECO:0000256" key="5">
    <source>
        <dbReference type="SAM" id="Phobius"/>
    </source>
</evidence>
<feature type="transmembrane region" description="Helical" evidence="5">
    <location>
        <begin position="94"/>
        <end position="117"/>
    </location>
</feature>
<dbReference type="InterPro" id="IPR050186">
    <property type="entry name" value="TPT_transporter"/>
</dbReference>
<feature type="transmembrane region" description="Helical" evidence="5">
    <location>
        <begin position="55"/>
        <end position="73"/>
    </location>
</feature>
<sequence length="184" mass="20298">MSSRLSRGRDSWENGKLFRENHPQCTRLGLNPDLPVLTSLVQHKSSALDHAATEAGTFQMLMTTICGFIQMYYPCGMYKPTSRLVRPPGFYRHMMLVGCTRFTTVILGLVALNYVAVSFTETIKSSAPLFTVLISRYLLGEATGLYVNLSLIPVMGGLALCSANELSFDARGFVAAMATNLTEW</sequence>
<accession>A0A7R9EWH1</accession>
<dbReference type="InterPro" id="IPR037185">
    <property type="entry name" value="EmrE-like"/>
</dbReference>
<dbReference type="Pfam" id="PF03151">
    <property type="entry name" value="TPT"/>
    <property type="match status" value="1"/>
</dbReference>
<proteinExistence type="predicted"/>
<keyword evidence="2 5" id="KW-0812">Transmembrane</keyword>